<dbReference type="SUPFAM" id="SSF52833">
    <property type="entry name" value="Thioredoxin-like"/>
    <property type="match status" value="1"/>
</dbReference>
<dbReference type="GO" id="GO:0005829">
    <property type="term" value="C:cytosol"/>
    <property type="evidence" value="ECO:0007669"/>
    <property type="project" value="TreeGrafter"/>
</dbReference>
<evidence type="ECO:0000256" key="8">
    <source>
        <dbReference type="PIRSR" id="PIRSR000077-1"/>
    </source>
</evidence>
<comment type="similarity">
    <text evidence="1 7">Belongs to the thioredoxin family.</text>
</comment>
<feature type="site" description="Contributes to redox potential value" evidence="8">
    <location>
        <position position="31"/>
    </location>
</feature>
<sequence length="105" mass="11560">MENQAINKSFSELIKSNKPVLVDFSAEWCGPCKMMAPILKELKTQVGDTATIIKIDVDKNPAVAAHYQIQGVPTLMVFKNGASVWRQSGVIAAKQLKQVLDQFTP</sequence>
<dbReference type="GO" id="GO:0015035">
    <property type="term" value="F:protein-disulfide reductase activity"/>
    <property type="evidence" value="ECO:0007669"/>
    <property type="project" value="UniProtKB-UniRule"/>
</dbReference>
<evidence type="ECO:0000256" key="6">
    <source>
        <dbReference type="NCBIfam" id="TIGR01068"/>
    </source>
</evidence>
<feature type="site" description="Contributes to redox potential value" evidence="8">
    <location>
        <position position="30"/>
    </location>
</feature>
<dbReference type="PANTHER" id="PTHR45663">
    <property type="entry name" value="GEO12009P1"/>
    <property type="match status" value="1"/>
</dbReference>
<evidence type="ECO:0000256" key="7">
    <source>
        <dbReference type="PIRNR" id="PIRNR000077"/>
    </source>
</evidence>
<dbReference type="Pfam" id="PF00085">
    <property type="entry name" value="Thioredoxin"/>
    <property type="match status" value="1"/>
</dbReference>
<dbReference type="PROSITE" id="PS51352">
    <property type="entry name" value="THIOREDOXIN_2"/>
    <property type="match status" value="1"/>
</dbReference>
<evidence type="ECO:0000313" key="12">
    <source>
        <dbReference type="Proteomes" id="UP000598971"/>
    </source>
</evidence>
<dbReference type="PANTHER" id="PTHR45663:SF11">
    <property type="entry name" value="GEO12009P1"/>
    <property type="match status" value="1"/>
</dbReference>
<dbReference type="RefSeq" id="WP_171608641.1">
    <property type="nucleotide sequence ID" value="NZ_WHPF01000010.1"/>
</dbReference>
<keyword evidence="5 9" id="KW-0676">Redox-active center</keyword>
<feature type="active site" description="Nucleophile" evidence="8">
    <location>
        <position position="29"/>
    </location>
</feature>
<proteinExistence type="inferred from homology"/>
<dbReference type="PIRSF" id="PIRSF000077">
    <property type="entry name" value="Thioredoxin"/>
    <property type="match status" value="1"/>
</dbReference>
<keyword evidence="12" id="KW-1185">Reference proteome</keyword>
<dbReference type="NCBIfam" id="TIGR01068">
    <property type="entry name" value="thioredoxin"/>
    <property type="match status" value="1"/>
</dbReference>
<organism evidence="11 12">
    <name type="scientific">Limnovirga soli</name>
    <dbReference type="NCBI Taxonomy" id="2656915"/>
    <lineage>
        <taxon>Bacteria</taxon>
        <taxon>Pseudomonadati</taxon>
        <taxon>Bacteroidota</taxon>
        <taxon>Chitinophagia</taxon>
        <taxon>Chitinophagales</taxon>
        <taxon>Chitinophagaceae</taxon>
        <taxon>Limnovirga</taxon>
    </lineage>
</organism>
<dbReference type="GO" id="GO:0045454">
    <property type="term" value="P:cell redox homeostasis"/>
    <property type="evidence" value="ECO:0007669"/>
    <property type="project" value="TreeGrafter"/>
</dbReference>
<dbReference type="InterPro" id="IPR013766">
    <property type="entry name" value="Thioredoxin_domain"/>
</dbReference>
<dbReference type="FunFam" id="3.40.30.10:FF:000001">
    <property type="entry name" value="Thioredoxin"/>
    <property type="match status" value="1"/>
</dbReference>
<dbReference type="Gene3D" id="3.40.30.10">
    <property type="entry name" value="Glutaredoxin"/>
    <property type="match status" value="1"/>
</dbReference>
<feature type="domain" description="Thioredoxin" evidence="10">
    <location>
        <begin position="1"/>
        <end position="105"/>
    </location>
</feature>
<keyword evidence="4 9" id="KW-1015">Disulfide bond</keyword>
<evidence type="ECO:0000256" key="3">
    <source>
        <dbReference type="ARBA" id="ARBA00022982"/>
    </source>
</evidence>
<keyword evidence="3" id="KW-0249">Electron transport</keyword>
<evidence type="ECO:0000256" key="9">
    <source>
        <dbReference type="PIRSR" id="PIRSR000077-4"/>
    </source>
</evidence>
<feature type="active site" description="Nucleophile" evidence="8">
    <location>
        <position position="32"/>
    </location>
</feature>
<evidence type="ECO:0000256" key="2">
    <source>
        <dbReference type="ARBA" id="ARBA00022448"/>
    </source>
</evidence>
<name>A0A8J8FF03_9BACT</name>
<dbReference type="PRINTS" id="PR00421">
    <property type="entry name" value="THIOREDOXIN"/>
</dbReference>
<dbReference type="InterPro" id="IPR036249">
    <property type="entry name" value="Thioredoxin-like_sf"/>
</dbReference>
<keyword evidence="2" id="KW-0813">Transport</keyword>
<feature type="disulfide bond" description="Redox-active" evidence="9">
    <location>
        <begin position="29"/>
        <end position="32"/>
    </location>
</feature>
<dbReference type="Proteomes" id="UP000598971">
    <property type="component" value="Unassembled WGS sequence"/>
</dbReference>
<evidence type="ECO:0000259" key="10">
    <source>
        <dbReference type="PROSITE" id="PS51352"/>
    </source>
</evidence>
<reference evidence="11" key="1">
    <citation type="submission" date="2019-10" db="EMBL/GenBank/DDBJ databases">
        <title>Draft genome sequence of Panacibacter sp. KCS-6.</title>
        <authorList>
            <person name="Yim K.J."/>
        </authorList>
    </citation>
    <scope>NUCLEOTIDE SEQUENCE</scope>
    <source>
        <strain evidence="11">KCS-6</strain>
    </source>
</reference>
<dbReference type="AlphaFoldDB" id="A0A8J8FF03"/>
<dbReference type="PROSITE" id="PS00194">
    <property type="entry name" value="THIOREDOXIN_1"/>
    <property type="match status" value="1"/>
</dbReference>
<feature type="site" description="Deprotonates C-terminal active site Cys" evidence="8">
    <location>
        <position position="23"/>
    </location>
</feature>
<comment type="caution">
    <text evidence="11">The sequence shown here is derived from an EMBL/GenBank/DDBJ whole genome shotgun (WGS) entry which is preliminary data.</text>
</comment>
<evidence type="ECO:0000256" key="1">
    <source>
        <dbReference type="ARBA" id="ARBA00008987"/>
    </source>
</evidence>
<evidence type="ECO:0000313" key="11">
    <source>
        <dbReference type="EMBL" id="NNV56698.1"/>
    </source>
</evidence>
<evidence type="ECO:0000256" key="5">
    <source>
        <dbReference type="ARBA" id="ARBA00023284"/>
    </source>
</evidence>
<dbReference type="InterPro" id="IPR017937">
    <property type="entry name" value="Thioredoxin_CS"/>
</dbReference>
<dbReference type="EMBL" id="WHPF01000010">
    <property type="protein sequence ID" value="NNV56698.1"/>
    <property type="molecule type" value="Genomic_DNA"/>
</dbReference>
<accession>A0A8J8FF03</accession>
<protein>
    <recommendedName>
        <fullName evidence="6 7">Thioredoxin</fullName>
    </recommendedName>
</protein>
<gene>
    <name evidence="11" type="primary">trxA</name>
    <name evidence="11" type="ORF">GD597_14600</name>
</gene>
<dbReference type="CDD" id="cd02947">
    <property type="entry name" value="TRX_family"/>
    <property type="match status" value="1"/>
</dbReference>
<dbReference type="InterPro" id="IPR005746">
    <property type="entry name" value="Thioredoxin"/>
</dbReference>
<evidence type="ECO:0000256" key="4">
    <source>
        <dbReference type="ARBA" id="ARBA00023157"/>
    </source>
</evidence>